<evidence type="ECO:0000313" key="2">
    <source>
        <dbReference type="Proteomes" id="UP001497680"/>
    </source>
</evidence>
<name>A0ACC0D0K6_9PEZI</name>
<gene>
    <name evidence="1" type="ORF">F4821DRAFT_143911</name>
</gene>
<accession>A0ACC0D0K6</accession>
<keyword evidence="2" id="KW-1185">Reference proteome</keyword>
<evidence type="ECO:0000313" key="1">
    <source>
        <dbReference type="EMBL" id="KAI6085870.1"/>
    </source>
</evidence>
<dbReference type="Proteomes" id="UP001497680">
    <property type="component" value="Unassembled WGS sequence"/>
</dbReference>
<comment type="caution">
    <text evidence="1">The sequence shown here is derived from an EMBL/GenBank/DDBJ whole genome shotgun (WGS) entry which is preliminary data.</text>
</comment>
<proteinExistence type="predicted"/>
<reference evidence="1 2" key="1">
    <citation type="journal article" date="2022" name="New Phytol.">
        <title>Ecological generalism drives hyperdiversity of secondary metabolite gene clusters in xylarialean endophytes.</title>
        <authorList>
            <person name="Franco M.E.E."/>
            <person name="Wisecaver J.H."/>
            <person name="Arnold A.E."/>
            <person name="Ju Y.M."/>
            <person name="Slot J.C."/>
            <person name="Ahrendt S."/>
            <person name="Moore L.P."/>
            <person name="Eastman K.E."/>
            <person name="Scott K."/>
            <person name="Konkel Z."/>
            <person name="Mondo S.J."/>
            <person name="Kuo A."/>
            <person name="Hayes R.D."/>
            <person name="Haridas S."/>
            <person name="Andreopoulos B."/>
            <person name="Riley R."/>
            <person name="LaButti K."/>
            <person name="Pangilinan J."/>
            <person name="Lipzen A."/>
            <person name="Amirebrahimi M."/>
            <person name="Yan J."/>
            <person name="Adam C."/>
            <person name="Keymanesh K."/>
            <person name="Ng V."/>
            <person name="Louie K."/>
            <person name="Northen T."/>
            <person name="Drula E."/>
            <person name="Henrissat B."/>
            <person name="Hsieh H.M."/>
            <person name="Youens-Clark K."/>
            <person name="Lutzoni F."/>
            <person name="Miadlikowska J."/>
            <person name="Eastwood D.C."/>
            <person name="Hamelin R.C."/>
            <person name="Grigoriev I.V."/>
            <person name="U'Ren J.M."/>
        </authorList>
    </citation>
    <scope>NUCLEOTIDE SEQUENCE [LARGE SCALE GENOMIC DNA]</scope>
    <source>
        <strain evidence="1 2">ER1909</strain>
    </source>
</reference>
<organism evidence="1 2">
    <name type="scientific">Hypoxylon rubiginosum</name>
    <dbReference type="NCBI Taxonomy" id="110542"/>
    <lineage>
        <taxon>Eukaryota</taxon>
        <taxon>Fungi</taxon>
        <taxon>Dikarya</taxon>
        <taxon>Ascomycota</taxon>
        <taxon>Pezizomycotina</taxon>
        <taxon>Sordariomycetes</taxon>
        <taxon>Xylariomycetidae</taxon>
        <taxon>Xylariales</taxon>
        <taxon>Hypoxylaceae</taxon>
        <taxon>Hypoxylon</taxon>
    </lineage>
</organism>
<sequence length="208" mass="23111">MPRRPRTRRTNQDTFTRPSPAAVTYDLSERRHATIRVPPGSAWTSGPHWHVAHTEFLQVLSGTALVTLAGLDLRVEPGDDVVMVPRGVVHEWRRADVDPWRLKDSEELVVREWTEPSDGAKEVFFRNLNGLILDEAASNRSEGGSSWSGALLELELWNLFWRADNYPVVLGLGGGWIGAAATRVLMGAAVALGWVLGRPGVYDEYCAR</sequence>
<protein>
    <submittedName>
        <fullName evidence="1">Uncharacterized protein</fullName>
    </submittedName>
</protein>
<dbReference type="EMBL" id="MU394321">
    <property type="protein sequence ID" value="KAI6085870.1"/>
    <property type="molecule type" value="Genomic_DNA"/>
</dbReference>